<feature type="domain" description="HTH La-type RNA-binding" evidence="8">
    <location>
        <begin position="145"/>
        <end position="236"/>
    </location>
</feature>
<keyword evidence="4" id="KW-0539">Nucleus</keyword>
<dbReference type="GO" id="GO:0005634">
    <property type="term" value="C:nucleus"/>
    <property type="evidence" value="ECO:0007669"/>
    <property type="project" value="UniProtKB-SubCell"/>
</dbReference>
<reference evidence="9 10" key="1">
    <citation type="journal article" date="2023" name="G3 (Bethesda)">
        <title>A chromosome-length genome assembly and annotation of blackberry (Rubus argutus, cv. 'Hillquist').</title>
        <authorList>
            <person name="Bruna T."/>
            <person name="Aryal R."/>
            <person name="Dudchenko O."/>
            <person name="Sargent D.J."/>
            <person name="Mead D."/>
            <person name="Buti M."/>
            <person name="Cavallini A."/>
            <person name="Hytonen T."/>
            <person name="Andres J."/>
            <person name="Pham M."/>
            <person name="Weisz D."/>
            <person name="Mascagni F."/>
            <person name="Usai G."/>
            <person name="Natali L."/>
            <person name="Bassil N."/>
            <person name="Fernandez G.E."/>
            <person name="Lomsadze A."/>
            <person name="Armour M."/>
            <person name="Olukolu B."/>
            <person name="Poorten T."/>
            <person name="Britton C."/>
            <person name="Davik J."/>
            <person name="Ashrafi H."/>
            <person name="Aiden E.L."/>
            <person name="Borodovsky M."/>
            <person name="Worthington M."/>
        </authorList>
    </citation>
    <scope>NUCLEOTIDE SEQUENCE [LARGE SCALE GENOMIC DNA]</scope>
    <source>
        <strain evidence="9">PI 553951</strain>
    </source>
</reference>
<feature type="compositionally biased region" description="Basic residues" evidence="6">
    <location>
        <begin position="404"/>
        <end position="427"/>
    </location>
</feature>
<organism evidence="9 10">
    <name type="scientific">Rubus argutus</name>
    <name type="common">Southern blackberry</name>
    <dbReference type="NCBI Taxonomy" id="59490"/>
    <lineage>
        <taxon>Eukaryota</taxon>
        <taxon>Viridiplantae</taxon>
        <taxon>Streptophyta</taxon>
        <taxon>Embryophyta</taxon>
        <taxon>Tracheophyta</taxon>
        <taxon>Spermatophyta</taxon>
        <taxon>Magnoliopsida</taxon>
        <taxon>eudicotyledons</taxon>
        <taxon>Gunneridae</taxon>
        <taxon>Pentapetalae</taxon>
        <taxon>rosids</taxon>
        <taxon>fabids</taxon>
        <taxon>Rosales</taxon>
        <taxon>Rosaceae</taxon>
        <taxon>Rosoideae</taxon>
        <taxon>Rosoideae incertae sedis</taxon>
        <taxon>Rubus</taxon>
    </lineage>
</organism>
<feature type="compositionally biased region" description="Low complexity" evidence="6">
    <location>
        <begin position="119"/>
        <end position="142"/>
    </location>
</feature>
<dbReference type="InterPro" id="IPR035979">
    <property type="entry name" value="RBD_domain_sf"/>
</dbReference>
<comment type="subcellular location">
    <subcellularLocation>
        <location evidence="2">Nucleus</location>
    </subcellularLocation>
</comment>
<evidence type="ECO:0008006" key="11">
    <source>
        <dbReference type="Google" id="ProtNLM"/>
    </source>
</evidence>
<dbReference type="CDD" id="cd12288">
    <property type="entry name" value="RRM_La_like_plant"/>
    <property type="match status" value="1"/>
</dbReference>
<dbReference type="InterPro" id="IPR036390">
    <property type="entry name" value="WH_DNA-bd_sf"/>
</dbReference>
<protein>
    <recommendedName>
        <fullName evidence="11">La-related protein 6B</fullName>
    </recommendedName>
</protein>
<dbReference type="Proteomes" id="UP001457282">
    <property type="component" value="Unassembled WGS sequence"/>
</dbReference>
<accession>A0AAW1YDG9</accession>
<feature type="domain" description="RRM" evidence="7">
    <location>
        <begin position="243"/>
        <end position="340"/>
    </location>
</feature>
<feature type="region of interest" description="Disordered" evidence="6">
    <location>
        <begin position="111"/>
        <end position="149"/>
    </location>
</feature>
<feature type="region of interest" description="Disordered" evidence="6">
    <location>
        <begin position="28"/>
        <end position="59"/>
    </location>
</feature>
<dbReference type="InterPro" id="IPR000504">
    <property type="entry name" value="RRM_dom"/>
</dbReference>
<dbReference type="SUPFAM" id="SSF46785">
    <property type="entry name" value="Winged helix' DNA-binding domain"/>
    <property type="match status" value="1"/>
</dbReference>
<evidence type="ECO:0000256" key="1">
    <source>
        <dbReference type="ARBA" id="ARBA00002339"/>
    </source>
</evidence>
<proteinExistence type="predicted"/>
<dbReference type="EMBL" id="JBEDUW010000001">
    <property type="protein sequence ID" value="KAK9947266.1"/>
    <property type="molecule type" value="Genomic_DNA"/>
</dbReference>
<dbReference type="PROSITE" id="PS50102">
    <property type="entry name" value="RRM"/>
    <property type="match status" value="1"/>
</dbReference>
<dbReference type="InterPro" id="IPR045180">
    <property type="entry name" value="La_dom_prot"/>
</dbReference>
<dbReference type="InterPro" id="IPR034878">
    <property type="entry name" value="La-rel_plant_RRM"/>
</dbReference>
<dbReference type="GO" id="GO:1990904">
    <property type="term" value="C:ribonucleoprotein complex"/>
    <property type="evidence" value="ECO:0007669"/>
    <property type="project" value="InterPro"/>
</dbReference>
<dbReference type="SUPFAM" id="SSF54928">
    <property type="entry name" value="RNA-binding domain, RBD"/>
    <property type="match status" value="1"/>
</dbReference>
<dbReference type="CDD" id="cd08033">
    <property type="entry name" value="LARP_6"/>
    <property type="match status" value="1"/>
</dbReference>
<evidence type="ECO:0000313" key="9">
    <source>
        <dbReference type="EMBL" id="KAK9947266.1"/>
    </source>
</evidence>
<dbReference type="Gene3D" id="1.10.10.10">
    <property type="entry name" value="Winged helix-like DNA-binding domain superfamily/Winged helix DNA-binding domain"/>
    <property type="match status" value="1"/>
</dbReference>
<dbReference type="InterPro" id="IPR036388">
    <property type="entry name" value="WH-like_DNA-bd_sf"/>
</dbReference>
<name>A0AAW1YDG9_RUBAR</name>
<evidence type="ECO:0000256" key="5">
    <source>
        <dbReference type="PROSITE-ProRule" id="PRU00332"/>
    </source>
</evidence>
<dbReference type="GO" id="GO:0006396">
    <property type="term" value="P:RNA processing"/>
    <property type="evidence" value="ECO:0007669"/>
    <property type="project" value="InterPro"/>
</dbReference>
<dbReference type="InterPro" id="IPR002344">
    <property type="entry name" value="Lupus_La"/>
</dbReference>
<gene>
    <name evidence="9" type="ORF">M0R45_002900</name>
</gene>
<dbReference type="GO" id="GO:0003729">
    <property type="term" value="F:mRNA binding"/>
    <property type="evidence" value="ECO:0007669"/>
    <property type="project" value="TreeGrafter"/>
</dbReference>
<feature type="compositionally biased region" description="Basic and acidic residues" evidence="6">
    <location>
        <begin position="372"/>
        <end position="403"/>
    </location>
</feature>
<evidence type="ECO:0000256" key="4">
    <source>
        <dbReference type="ARBA" id="ARBA00023242"/>
    </source>
</evidence>
<evidence type="ECO:0000256" key="6">
    <source>
        <dbReference type="SAM" id="MobiDB-lite"/>
    </source>
</evidence>
<keyword evidence="10" id="KW-1185">Reference proteome</keyword>
<evidence type="ECO:0000259" key="8">
    <source>
        <dbReference type="PROSITE" id="PS50961"/>
    </source>
</evidence>
<dbReference type="InterPro" id="IPR012677">
    <property type="entry name" value="Nucleotide-bd_a/b_plait_sf"/>
</dbReference>
<evidence type="ECO:0000256" key="2">
    <source>
        <dbReference type="ARBA" id="ARBA00004123"/>
    </source>
</evidence>
<dbReference type="SMART" id="SM00715">
    <property type="entry name" value="LA"/>
    <property type="match status" value="1"/>
</dbReference>
<dbReference type="PROSITE" id="PS50961">
    <property type="entry name" value="HTH_LA"/>
    <property type="match status" value="1"/>
</dbReference>
<dbReference type="Pfam" id="PF05383">
    <property type="entry name" value="La"/>
    <property type="match status" value="1"/>
</dbReference>
<keyword evidence="3 5" id="KW-0694">RNA-binding</keyword>
<evidence type="ECO:0000259" key="7">
    <source>
        <dbReference type="PROSITE" id="PS50102"/>
    </source>
</evidence>
<dbReference type="FunFam" id="1.10.10.10:FF:000158">
    <property type="entry name" value="La ribonucleoprotein domain family member 7"/>
    <property type="match status" value="1"/>
</dbReference>
<dbReference type="AlphaFoldDB" id="A0AAW1YDG9"/>
<feature type="region of interest" description="Disordered" evidence="6">
    <location>
        <begin position="338"/>
        <end position="480"/>
    </location>
</feature>
<evidence type="ECO:0000256" key="3">
    <source>
        <dbReference type="ARBA" id="ARBA00022884"/>
    </source>
</evidence>
<comment type="function">
    <text evidence="1">Transcriptional regulator.</text>
</comment>
<dbReference type="PANTHER" id="PTHR22792">
    <property type="entry name" value="LUPUS LA PROTEIN-RELATED"/>
    <property type="match status" value="1"/>
</dbReference>
<dbReference type="PANTHER" id="PTHR22792:SF66">
    <property type="entry name" value="LA-RELATED PROTEIN 6B"/>
    <property type="match status" value="1"/>
</dbReference>
<dbReference type="PRINTS" id="PR00302">
    <property type="entry name" value="LUPUSLA"/>
</dbReference>
<sequence length="480" mass="52431">MAQGEPALSDSLLDPSLSRNVSFSRLNAQAPEFVPNRSATTAPAPAPAPPPPPVPQVHVYSPPPTPFHVPIQVVSPPPPPHVVPVHHRHHLPVQYHHHQYYATGFGVGVGVGGDQEMTGQGQQPQPDEQAQPDHATSSSSSSKTHKLSDEATSKILNQVEYYFSDLNLATTDHLMRFINKDPEGFVPISVVASFKKIKALVNTHSQLATVLRNSSKLVVHEDGKKVRRQHPLTQSDMEELQSRIVVAENLPEDHCHQNLMKIFSAAGSVKTIRTCQPQTSNSNSSSASRSAKADGMHFSNKLHAFVEYESPELAEKAVAELNDEGNWRSGLRVRLMHKRMSKPGQVRGKKGQDGEVQLEEEDASTPEQVQHANEKQSEDSSRQFDAHSHEQGEEHGNDKEGGQRKVRNRQGGRGKGRGRGQYHHNNRNHVGPPHNSSVGSIEQPGIGVGVAKQPPGPRMPDGTRGFAMGRGRPVAVNIAQ</sequence>
<dbReference type="InterPro" id="IPR006630">
    <property type="entry name" value="La_HTH"/>
</dbReference>
<feature type="compositionally biased region" description="Pro residues" evidence="6">
    <location>
        <begin position="44"/>
        <end position="59"/>
    </location>
</feature>
<comment type="caution">
    <text evidence="9">The sequence shown here is derived from an EMBL/GenBank/DDBJ whole genome shotgun (WGS) entry which is preliminary data.</text>
</comment>
<dbReference type="Gene3D" id="3.30.70.330">
    <property type="match status" value="1"/>
</dbReference>
<evidence type="ECO:0000313" key="10">
    <source>
        <dbReference type="Proteomes" id="UP001457282"/>
    </source>
</evidence>